<protein>
    <recommendedName>
        <fullName evidence="10">GPI inositol-deacylase</fullName>
        <ecNumber evidence="10">3.1.-.-</ecNumber>
    </recommendedName>
</protein>
<comment type="subcellular location">
    <subcellularLocation>
        <location evidence="1">Endoplasmic reticulum membrane</location>
        <topology evidence="1">Multi-pass membrane protein</topology>
    </subcellularLocation>
</comment>
<feature type="transmembrane region" description="Helical" evidence="10">
    <location>
        <begin position="888"/>
        <end position="904"/>
    </location>
</feature>
<reference evidence="15" key="1">
    <citation type="submission" date="2017-02" db="UniProtKB">
        <authorList>
            <consortium name="WormBaseParasite"/>
        </authorList>
    </citation>
    <scope>IDENTIFICATION</scope>
</reference>
<keyword evidence="14" id="KW-1185">Reference proteome</keyword>
<accession>A0A0M3JTU3</accession>
<evidence type="ECO:0000313" key="14">
    <source>
        <dbReference type="Proteomes" id="UP000267096"/>
    </source>
</evidence>
<organism evidence="15">
    <name type="scientific">Anisakis simplex</name>
    <name type="common">Herring worm</name>
    <dbReference type="NCBI Taxonomy" id="6269"/>
    <lineage>
        <taxon>Eukaryota</taxon>
        <taxon>Metazoa</taxon>
        <taxon>Ecdysozoa</taxon>
        <taxon>Nematoda</taxon>
        <taxon>Chromadorea</taxon>
        <taxon>Rhabditida</taxon>
        <taxon>Spirurina</taxon>
        <taxon>Ascaridomorpha</taxon>
        <taxon>Ascaridoidea</taxon>
        <taxon>Anisakidae</taxon>
        <taxon>Anisakis</taxon>
        <taxon>Anisakis simplex complex</taxon>
    </lineage>
</organism>
<keyword evidence="5 10" id="KW-0378">Hydrolase</keyword>
<evidence type="ECO:0000256" key="4">
    <source>
        <dbReference type="ARBA" id="ARBA00022692"/>
    </source>
</evidence>
<feature type="transmembrane region" description="Helical" evidence="10">
    <location>
        <begin position="584"/>
        <end position="608"/>
    </location>
</feature>
<dbReference type="GO" id="GO:0006888">
    <property type="term" value="P:endoplasmic reticulum to Golgi vesicle-mediated transport"/>
    <property type="evidence" value="ECO:0007669"/>
    <property type="project" value="TreeGrafter"/>
</dbReference>
<feature type="region of interest" description="Disordered" evidence="11">
    <location>
        <begin position="238"/>
        <end position="261"/>
    </location>
</feature>
<feature type="compositionally biased region" description="Low complexity" evidence="11">
    <location>
        <begin position="247"/>
        <end position="261"/>
    </location>
</feature>
<gene>
    <name evidence="13" type="ORF">ASIM_LOCUS11028</name>
</gene>
<evidence type="ECO:0000256" key="3">
    <source>
        <dbReference type="ARBA" id="ARBA00022448"/>
    </source>
</evidence>
<evidence type="ECO:0000256" key="10">
    <source>
        <dbReference type="RuleBase" id="RU365011"/>
    </source>
</evidence>
<dbReference type="PANTHER" id="PTHR15495:SF7">
    <property type="entry name" value="GPI INOSITOL-DEACYLASE"/>
    <property type="match status" value="1"/>
</dbReference>
<proteinExistence type="inferred from homology"/>
<sequence length="997" mass="113927">MSFSKTRKVSGIPVLFIPGNAGSSRQVRSIGSLLLNKTESRRTPFRFDVFAVDFNEELTGVAGMYLERQIRYVGIVIDHIWNLYEKPPEGIVVVAHSMGGIVIPGPLDDYLVNAYEKMKRSWLERERELRNLQVISISGGLKDVMVPEYLTRNVNGDGKFIKHFITAGIDGVELDTDHLCIVWCNQLVRLISRLLFTYAKSPTEFFVNSNRIISRLFASSFNGSGQLSVTANISRNGVHNGRNVKESNGSTHTNNNNDGNNDVIVDISHRNVIMRNSAAKPKNYSLSIRRGDWLYISLTKRIMSSANRSSELLSYVQINQRPFERLHEFAKRLYCLVPVNTVHQTRISILLQPQQAFRIVTLQENDLVKGPVILDWTTRLWAILMLSSATLWEAQLSGSDFPAVILPVKFDGVIIAVDVRLEEISCENKPKGVSRMEFLRNDIISRTRTELNRRVSEQEEKLIEDDLRRQQHRVIGFSEGSDVHHTTIRHYQKAVVLFILDTNCRYRANMRMNLAYTLQLILRKKIFMGAYHAVAYVLCSMLIISAVYKNVIPRKWYSSEWKKFVLHAIVYISFVLASKMNDHLCAALCALVIYVFVFILERLAWFTIKLTILLMGCADKWLLISRVVLLRLKLIDIVLLWLILFVIEKSNGFIMLTILMLVNIWQIVQLQQGQYERLPEIPPNFNFLSTTRSFVEQQNCHQQQHQAHEEKKQQQNIETTESVMTCNADEGVQLKEKSNNNSKIDNKNSTSNRTINNDETSSSVSLSPTPSETDVRRSHLINKLTELLVVLHFQMLLSFTPFAVCSMWNLSKYGVESLSVYEDPARRSAYLLCAMILFNSLFVGSHSNWRIFDSYFCSTSSLKVFVTSLIFVIPIVVLGILANANETATLSYLGMILATTVGIMRTSRYLPLTSECPQERWVVTISEMRGKNKKQQICHKVVPKTYLQERHSPKISTSRLTTDMSSKREALSLAETVAQHSGYDGLKFEIKYQDVPK</sequence>
<feature type="region of interest" description="Disordered" evidence="11">
    <location>
        <begin position="734"/>
        <end position="773"/>
    </location>
</feature>
<dbReference type="InterPro" id="IPR039529">
    <property type="entry name" value="PGAP1/BST1"/>
</dbReference>
<dbReference type="Proteomes" id="UP000267096">
    <property type="component" value="Unassembled WGS sequence"/>
</dbReference>
<dbReference type="Gene3D" id="3.40.50.1820">
    <property type="entry name" value="alpha/beta hydrolase"/>
    <property type="match status" value="1"/>
</dbReference>
<evidence type="ECO:0000256" key="11">
    <source>
        <dbReference type="SAM" id="MobiDB-lite"/>
    </source>
</evidence>
<dbReference type="Pfam" id="PF07819">
    <property type="entry name" value="PGAP1"/>
    <property type="match status" value="2"/>
</dbReference>
<dbReference type="GO" id="GO:0006505">
    <property type="term" value="P:GPI anchor metabolic process"/>
    <property type="evidence" value="ECO:0007669"/>
    <property type="project" value="TreeGrafter"/>
</dbReference>
<evidence type="ECO:0000256" key="5">
    <source>
        <dbReference type="ARBA" id="ARBA00022801"/>
    </source>
</evidence>
<dbReference type="EC" id="3.1.-.-" evidence="10"/>
<dbReference type="SUPFAM" id="SSF53474">
    <property type="entry name" value="alpha/beta-Hydrolases"/>
    <property type="match status" value="1"/>
</dbReference>
<dbReference type="InterPro" id="IPR012908">
    <property type="entry name" value="PGAP1-ab_dom-like"/>
</dbReference>
<name>A0A0M3JTU3_ANISI</name>
<dbReference type="AlphaFoldDB" id="A0A0M3JTU3"/>
<keyword evidence="8 10" id="KW-1133">Transmembrane helix</keyword>
<evidence type="ECO:0000256" key="9">
    <source>
        <dbReference type="ARBA" id="ARBA00023136"/>
    </source>
</evidence>
<feature type="transmembrane region" description="Helical" evidence="10">
    <location>
        <begin position="787"/>
        <end position="809"/>
    </location>
</feature>
<evidence type="ECO:0000256" key="7">
    <source>
        <dbReference type="ARBA" id="ARBA00022927"/>
    </source>
</evidence>
<comment type="function">
    <text evidence="10">Involved in inositol deacylation of GPI-anchored proteins which plays important roles in the quality control and ER-associated degradation of GPI-anchored proteins.</text>
</comment>
<feature type="compositionally biased region" description="Low complexity" evidence="11">
    <location>
        <begin position="759"/>
        <end position="772"/>
    </location>
</feature>
<dbReference type="GO" id="GO:0015031">
    <property type="term" value="P:protein transport"/>
    <property type="evidence" value="ECO:0007669"/>
    <property type="project" value="UniProtKB-KW"/>
</dbReference>
<keyword evidence="7 10" id="KW-0653">Protein transport</keyword>
<feature type="transmembrane region" description="Helical" evidence="10">
    <location>
        <begin position="526"/>
        <end position="548"/>
    </location>
</feature>
<comment type="similarity">
    <text evidence="2 10">Belongs to the GPI inositol-deacylase family.</text>
</comment>
<keyword evidence="6 10" id="KW-0256">Endoplasmic reticulum</keyword>
<keyword evidence="3 10" id="KW-0813">Transport</keyword>
<dbReference type="EMBL" id="UYRR01031035">
    <property type="protein sequence ID" value="VDK44192.1"/>
    <property type="molecule type" value="Genomic_DNA"/>
</dbReference>
<feature type="domain" description="GPI inositol-deacylase PGAP1-like alpha/beta" evidence="12">
    <location>
        <begin position="9"/>
        <end position="102"/>
    </location>
</feature>
<evidence type="ECO:0000256" key="1">
    <source>
        <dbReference type="ARBA" id="ARBA00004477"/>
    </source>
</evidence>
<evidence type="ECO:0000259" key="12">
    <source>
        <dbReference type="Pfam" id="PF07819"/>
    </source>
</evidence>
<keyword evidence="9 10" id="KW-0472">Membrane</keyword>
<reference evidence="13 14" key="2">
    <citation type="submission" date="2018-11" db="EMBL/GenBank/DDBJ databases">
        <authorList>
            <consortium name="Pathogen Informatics"/>
        </authorList>
    </citation>
    <scope>NUCLEOTIDE SEQUENCE [LARGE SCALE GENOMIC DNA]</scope>
</reference>
<dbReference type="WBParaSite" id="ASIM_0001147001-mRNA-1">
    <property type="protein sequence ID" value="ASIM_0001147001-mRNA-1"/>
    <property type="gene ID" value="ASIM_0001147001"/>
</dbReference>
<dbReference type="InterPro" id="IPR029058">
    <property type="entry name" value="AB_hydrolase_fold"/>
</dbReference>
<dbReference type="PANTHER" id="PTHR15495">
    <property type="entry name" value="NEGATIVE REGULATOR OF VESICLE FORMATION-RELATED"/>
    <property type="match status" value="1"/>
</dbReference>
<dbReference type="OrthoDB" id="348976at2759"/>
<evidence type="ECO:0000256" key="2">
    <source>
        <dbReference type="ARBA" id="ARBA00006931"/>
    </source>
</evidence>
<dbReference type="GO" id="GO:0050185">
    <property type="term" value="F:phosphatidylinositol deacylase activity"/>
    <property type="evidence" value="ECO:0007669"/>
    <property type="project" value="TreeGrafter"/>
</dbReference>
<evidence type="ECO:0000313" key="15">
    <source>
        <dbReference type="WBParaSite" id="ASIM_0001147001-mRNA-1"/>
    </source>
</evidence>
<keyword evidence="4 10" id="KW-0812">Transmembrane</keyword>
<dbReference type="GO" id="GO:0005789">
    <property type="term" value="C:endoplasmic reticulum membrane"/>
    <property type="evidence" value="ECO:0007669"/>
    <property type="project" value="UniProtKB-SubCell"/>
</dbReference>
<feature type="compositionally biased region" description="Low complexity" evidence="11">
    <location>
        <begin position="739"/>
        <end position="752"/>
    </location>
</feature>
<evidence type="ECO:0000313" key="13">
    <source>
        <dbReference type="EMBL" id="VDK44192.1"/>
    </source>
</evidence>
<evidence type="ECO:0000256" key="8">
    <source>
        <dbReference type="ARBA" id="ARBA00022989"/>
    </source>
</evidence>
<feature type="transmembrane region" description="Helical" evidence="10">
    <location>
        <begin position="861"/>
        <end position="882"/>
    </location>
</feature>
<feature type="transmembrane region" description="Helical" evidence="10">
    <location>
        <begin position="829"/>
        <end position="849"/>
    </location>
</feature>
<feature type="domain" description="GPI inositol-deacylase PGAP1-like alpha/beta" evidence="12">
    <location>
        <begin position="107"/>
        <end position="198"/>
    </location>
</feature>
<evidence type="ECO:0000256" key="6">
    <source>
        <dbReference type="ARBA" id="ARBA00022824"/>
    </source>
</evidence>